<evidence type="ECO:0000313" key="1">
    <source>
        <dbReference type="EMBL" id="KAI3737284.1"/>
    </source>
</evidence>
<reference evidence="1 2" key="2">
    <citation type="journal article" date="2022" name="Mol. Ecol. Resour.">
        <title>The genomes of chicory, endive, great burdock and yacon provide insights into Asteraceae paleo-polyploidization history and plant inulin production.</title>
        <authorList>
            <person name="Fan W."/>
            <person name="Wang S."/>
            <person name="Wang H."/>
            <person name="Wang A."/>
            <person name="Jiang F."/>
            <person name="Liu H."/>
            <person name="Zhao H."/>
            <person name="Xu D."/>
            <person name="Zhang Y."/>
        </authorList>
    </citation>
    <scope>NUCLEOTIDE SEQUENCE [LARGE SCALE GENOMIC DNA]</scope>
    <source>
        <strain evidence="2">cv. Punajuju</strain>
        <tissue evidence="1">Leaves</tissue>
    </source>
</reference>
<proteinExistence type="predicted"/>
<evidence type="ECO:0000313" key="2">
    <source>
        <dbReference type="Proteomes" id="UP001055811"/>
    </source>
</evidence>
<protein>
    <submittedName>
        <fullName evidence="1">Uncharacterized protein</fullName>
    </submittedName>
</protein>
<keyword evidence="2" id="KW-1185">Reference proteome</keyword>
<dbReference type="Proteomes" id="UP001055811">
    <property type="component" value="Linkage Group LG05"/>
</dbReference>
<reference evidence="2" key="1">
    <citation type="journal article" date="2022" name="Mol. Ecol. Resour.">
        <title>The genomes of chicory, endive, great burdock and yacon provide insights into Asteraceae palaeo-polyploidization history and plant inulin production.</title>
        <authorList>
            <person name="Fan W."/>
            <person name="Wang S."/>
            <person name="Wang H."/>
            <person name="Wang A."/>
            <person name="Jiang F."/>
            <person name="Liu H."/>
            <person name="Zhao H."/>
            <person name="Xu D."/>
            <person name="Zhang Y."/>
        </authorList>
    </citation>
    <scope>NUCLEOTIDE SEQUENCE [LARGE SCALE GENOMIC DNA]</scope>
    <source>
        <strain evidence="2">cv. Punajuju</strain>
    </source>
</reference>
<dbReference type="EMBL" id="CM042013">
    <property type="protein sequence ID" value="KAI3737284.1"/>
    <property type="molecule type" value="Genomic_DNA"/>
</dbReference>
<accession>A0ACB9CSK1</accession>
<comment type="caution">
    <text evidence="1">The sequence shown here is derived from an EMBL/GenBank/DDBJ whole genome shotgun (WGS) entry which is preliminary data.</text>
</comment>
<gene>
    <name evidence="1" type="ORF">L2E82_27281</name>
</gene>
<sequence length="66" mass="7608">MDTQDPKAYAHKKHEQPFTFKFRLVSIIKRTVSNPKPPFTSILKPPQTPTPYPHSTTLKIIKTSVF</sequence>
<name>A0ACB9CSK1_CICIN</name>
<organism evidence="1 2">
    <name type="scientific">Cichorium intybus</name>
    <name type="common">Chicory</name>
    <dbReference type="NCBI Taxonomy" id="13427"/>
    <lineage>
        <taxon>Eukaryota</taxon>
        <taxon>Viridiplantae</taxon>
        <taxon>Streptophyta</taxon>
        <taxon>Embryophyta</taxon>
        <taxon>Tracheophyta</taxon>
        <taxon>Spermatophyta</taxon>
        <taxon>Magnoliopsida</taxon>
        <taxon>eudicotyledons</taxon>
        <taxon>Gunneridae</taxon>
        <taxon>Pentapetalae</taxon>
        <taxon>asterids</taxon>
        <taxon>campanulids</taxon>
        <taxon>Asterales</taxon>
        <taxon>Asteraceae</taxon>
        <taxon>Cichorioideae</taxon>
        <taxon>Cichorieae</taxon>
        <taxon>Cichoriinae</taxon>
        <taxon>Cichorium</taxon>
    </lineage>
</organism>